<keyword evidence="3" id="KW-1185">Reference proteome</keyword>
<evidence type="ECO:0000313" key="2">
    <source>
        <dbReference type="EnsemblMetazoa" id="ACUA016706-PA"/>
    </source>
</evidence>
<sequence>MCNAADRLDGGEGHITRITFSGTPLYTINRFRVLHLEKSSAVGSTGRKLPHVRTNKLRSCCWASMYHGNPSQLASCERSGKFISSSPPDPRNRNRRRHSGTRIKSYAAWK</sequence>
<dbReference type="AlphaFoldDB" id="A0A182MF11"/>
<feature type="region of interest" description="Disordered" evidence="1">
    <location>
        <begin position="78"/>
        <end position="110"/>
    </location>
</feature>
<evidence type="ECO:0000256" key="1">
    <source>
        <dbReference type="SAM" id="MobiDB-lite"/>
    </source>
</evidence>
<dbReference type="VEuPathDB" id="VectorBase:ACUA016706"/>
<evidence type="ECO:0000313" key="3">
    <source>
        <dbReference type="Proteomes" id="UP000075883"/>
    </source>
</evidence>
<dbReference type="EnsemblMetazoa" id="ACUA016706-RA">
    <property type="protein sequence ID" value="ACUA016706-PA"/>
    <property type="gene ID" value="ACUA016706"/>
</dbReference>
<reference evidence="3" key="1">
    <citation type="submission" date="2013-09" db="EMBL/GenBank/DDBJ databases">
        <title>The Genome Sequence of Anopheles culicifacies species A.</title>
        <authorList>
            <consortium name="The Broad Institute Genomics Platform"/>
            <person name="Neafsey D.E."/>
            <person name="Besansky N."/>
            <person name="Howell P."/>
            <person name="Walton C."/>
            <person name="Young S.K."/>
            <person name="Zeng Q."/>
            <person name="Gargeya S."/>
            <person name="Fitzgerald M."/>
            <person name="Haas B."/>
            <person name="Abouelleil A."/>
            <person name="Allen A.W."/>
            <person name="Alvarado L."/>
            <person name="Arachchi H.M."/>
            <person name="Berlin A.M."/>
            <person name="Chapman S.B."/>
            <person name="Gainer-Dewar J."/>
            <person name="Goldberg J."/>
            <person name="Griggs A."/>
            <person name="Gujja S."/>
            <person name="Hansen M."/>
            <person name="Howarth C."/>
            <person name="Imamovic A."/>
            <person name="Ireland A."/>
            <person name="Larimer J."/>
            <person name="McCowan C."/>
            <person name="Murphy C."/>
            <person name="Pearson M."/>
            <person name="Poon T.W."/>
            <person name="Priest M."/>
            <person name="Roberts A."/>
            <person name="Saif S."/>
            <person name="Shea T."/>
            <person name="Sisk P."/>
            <person name="Sykes S."/>
            <person name="Wortman J."/>
            <person name="Nusbaum C."/>
            <person name="Birren B."/>
        </authorList>
    </citation>
    <scope>NUCLEOTIDE SEQUENCE [LARGE SCALE GENOMIC DNA]</scope>
    <source>
        <strain evidence="3">A-37</strain>
    </source>
</reference>
<protein>
    <submittedName>
        <fullName evidence="2">Uncharacterized protein</fullName>
    </submittedName>
</protein>
<reference evidence="2" key="2">
    <citation type="submission" date="2020-05" db="UniProtKB">
        <authorList>
            <consortium name="EnsemblMetazoa"/>
        </authorList>
    </citation>
    <scope>IDENTIFICATION</scope>
    <source>
        <strain evidence="2">A-37</strain>
    </source>
</reference>
<accession>A0A182MF11</accession>
<dbReference type="Proteomes" id="UP000075883">
    <property type="component" value="Unassembled WGS sequence"/>
</dbReference>
<organism evidence="2 3">
    <name type="scientific">Anopheles culicifacies</name>
    <dbReference type="NCBI Taxonomy" id="139723"/>
    <lineage>
        <taxon>Eukaryota</taxon>
        <taxon>Metazoa</taxon>
        <taxon>Ecdysozoa</taxon>
        <taxon>Arthropoda</taxon>
        <taxon>Hexapoda</taxon>
        <taxon>Insecta</taxon>
        <taxon>Pterygota</taxon>
        <taxon>Neoptera</taxon>
        <taxon>Endopterygota</taxon>
        <taxon>Diptera</taxon>
        <taxon>Nematocera</taxon>
        <taxon>Culicoidea</taxon>
        <taxon>Culicidae</taxon>
        <taxon>Anophelinae</taxon>
        <taxon>Anopheles</taxon>
        <taxon>culicifacies species complex</taxon>
    </lineage>
</organism>
<proteinExistence type="predicted"/>
<name>A0A182MF11_9DIPT</name>
<dbReference type="EMBL" id="AXCM01003243">
    <property type="status" value="NOT_ANNOTATED_CDS"/>
    <property type="molecule type" value="Genomic_DNA"/>
</dbReference>